<reference evidence="2 3" key="1">
    <citation type="journal article" date="2012" name="J. Bacteriol.">
        <title>Draft Genome Sequence of Mesorhizobium alhagi CCNWXJ12-2T, a Novel Salt-Resistant Species Isolated from the Desert of Northwestern China.</title>
        <authorList>
            <person name="Zhou M."/>
            <person name="Chen W."/>
            <person name="Chen H."/>
            <person name="Wei G."/>
        </authorList>
    </citation>
    <scope>NUCLEOTIDE SEQUENCE [LARGE SCALE GENOMIC DNA]</scope>
    <source>
        <strain evidence="2 3">CCNWXJ12-2</strain>
    </source>
</reference>
<dbReference type="Pfam" id="PF02627">
    <property type="entry name" value="CMD"/>
    <property type="match status" value="1"/>
</dbReference>
<organism evidence="2 3">
    <name type="scientific">Mesorhizobium alhagi CCNWXJ12-2</name>
    <dbReference type="NCBI Taxonomy" id="1107882"/>
    <lineage>
        <taxon>Bacteria</taxon>
        <taxon>Pseudomonadati</taxon>
        <taxon>Pseudomonadota</taxon>
        <taxon>Alphaproteobacteria</taxon>
        <taxon>Hyphomicrobiales</taxon>
        <taxon>Phyllobacteriaceae</taxon>
        <taxon>Allomesorhizobium</taxon>
    </lineage>
</organism>
<proteinExistence type="predicted"/>
<evidence type="ECO:0000313" key="3">
    <source>
        <dbReference type="Proteomes" id="UP000003250"/>
    </source>
</evidence>
<keyword evidence="3" id="KW-1185">Reference proteome</keyword>
<dbReference type="OrthoDB" id="9801997at2"/>
<dbReference type="PANTHER" id="PTHR34846:SF10">
    <property type="entry name" value="CYTOPLASMIC PROTEIN"/>
    <property type="match status" value="1"/>
</dbReference>
<dbReference type="InterPro" id="IPR029032">
    <property type="entry name" value="AhpD-like"/>
</dbReference>
<dbReference type="InterPro" id="IPR004675">
    <property type="entry name" value="AhpD_core"/>
</dbReference>
<dbReference type="EMBL" id="AHAM01000315">
    <property type="protein sequence ID" value="EHK52567.1"/>
    <property type="molecule type" value="Genomic_DNA"/>
</dbReference>
<dbReference type="RefSeq" id="WP_008840472.1">
    <property type="nucleotide sequence ID" value="NZ_AHAM01000315.1"/>
</dbReference>
<name>H0I365_9HYPH</name>
<protein>
    <recommendedName>
        <fullName evidence="1">Carboxymuconolactone decarboxylase-like domain-containing protein</fullName>
    </recommendedName>
</protein>
<feature type="domain" description="Carboxymuconolactone decarboxylase-like" evidence="1">
    <location>
        <begin position="15"/>
        <end position="94"/>
    </location>
</feature>
<dbReference type="AlphaFoldDB" id="H0I365"/>
<evidence type="ECO:0000259" key="1">
    <source>
        <dbReference type="Pfam" id="PF02627"/>
    </source>
</evidence>
<dbReference type="Proteomes" id="UP000003250">
    <property type="component" value="Unassembled WGS sequence"/>
</dbReference>
<sequence length="166" mass="18095">MPQRMNYAAAAPGGMKALGAVYGYVAQSGLPAALIELVYLRISQINGCAYCIDMHSRDLLKADVPLEKLVLVPAWDEAGLLFSSQEKAALKWAEVVTRVSDTHVPEEAYAEARATFGEKELADLTIAIGLMNAFNRLAISFRATPLAAASRCVRSPKARQMQRNIR</sequence>
<dbReference type="Gene3D" id="1.20.1290.10">
    <property type="entry name" value="AhpD-like"/>
    <property type="match status" value="1"/>
</dbReference>
<gene>
    <name evidence="2" type="ORF">MAXJ12_34634</name>
</gene>
<evidence type="ECO:0000313" key="2">
    <source>
        <dbReference type="EMBL" id="EHK52567.1"/>
    </source>
</evidence>
<dbReference type="NCBIfam" id="TIGR00778">
    <property type="entry name" value="ahpD_dom"/>
    <property type="match status" value="1"/>
</dbReference>
<dbReference type="PATRIC" id="fig|1107882.3.peg.6680"/>
<dbReference type="GO" id="GO:0051920">
    <property type="term" value="F:peroxiredoxin activity"/>
    <property type="evidence" value="ECO:0007669"/>
    <property type="project" value="InterPro"/>
</dbReference>
<dbReference type="SUPFAM" id="SSF69118">
    <property type="entry name" value="AhpD-like"/>
    <property type="match status" value="1"/>
</dbReference>
<dbReference type="InterPro" id="IPR003779">
    <property type="entry name" value="CMD-like"/>
</dbReference>
<dbReference type="PANTHER" id="PTHR34846">
    <property type="entry name" value="4-CARBOXYMUCONOLACTONE DECARBOXYLASE FAMILY PROTEIN (AFU_ORTHOLOGUE AFUA_6G11590)"/>
    <property type="match status" value="1"/>
</dbReference>
<accession>H0I365</accession>